<evidence type="ECO:0000259" key="1">
    <source>
        <dbReference type="Pfam" id="PF02826"/>
    </source>
</evidence>
<feature type="domain" description="Dipicolinate synthase subunit A N-terminal" evidence="2">
    <location>
        <begin position="7"/>
        <end position="121"/>
    </location>
</feature>
<dbReference type="SUPFAM" id="SSF51735">
    <property type="entry name" value="NAD(P)-binding Rossmann-fold domains"/>
    <property type="match status" value="1"/>
</dbReference>
<dbReference type="Pfam" id="PF02826">
    <property type="entry name" value="2-Hacid_dh_C"/>
    <property type="match status" value="1"/>
</dbReference>
<organism evidence="3 4">
    <name type="scientific">Anaerotignum neopropionicum</name>
    <dbReference type="NCBI Taxonomy" id="36847"/>
    <lineage>
        <taxon>Bacteria</taxon>
        <taxon>Bacillati</taxon>
        <taxon>Bacillota</taxon>
        <taxon>Clostridia</taxon>
        <taxon>Lachnospirales</taxon>
        <taxon>Anaerotignaceae</taxon>
        <taxon>Anaerotignum</taxon>
    </lineage>
</organism>
<name>A0A136WFH3_9FIRM</name>
<dbReference type="OrthoDB" id="8840764at2"/>
<feature type="domain" description="D-isomer specific 2-hydroxyacid dehydrogenase NAD-binding" evidence="1">
    <location>
        <begin position="142"/>
        <end position="241"/>
    </location>
</feature>
<evidence type="ECO:0000313" key="4">
    <source>
        <dbReference type="Proteomes" id="UP000070539"/>
    </source>
</evidence>
<reference evidence="3 4" key="1">
    <citation type="submission" date="2016-01" db="EMBL/GenBank/DDBJ databases">
        <title>Genome sequence of Clostridium neopropionicum X4, DSM-3847.</title>
        <authorList>
            <person name="Poehlein A."/>
            <person name="Beck M.H."/>
            <person name="Bengelsdorf F.R."/>
            <person name="Daniel R."/>
            <person name="Duerre P."/>
        </authorList>
    </citation>
    <scope>NUCLEOTIDE SEQUENCE [LARGE SCALE GENOMIC DNA]</scope>
    <source>
        <strain evidence="3 4">DSM-3847</strain>
    </source>
</reference>
<accession>A0A136WFH3</accession>
<dbReference type="GO" id="GO:0016491">
    <property type="term" value="F:oxidoreductase activity"/>
    <property type="evidence" value="ECO:0007669"/>
    <property type="project" value="UniProtKB-KW"/>
</dbReference>
<dbReference type="STRING" id="36847.CLNEO_16960"/>
<keyword evidence="4" id="KW-1185">Reference proteome</keyword>
<evidence type="ECO:0000259" key="2">
    <source>
        <dbReference type="Pfam" id="PF16924"/>
    </source>
</evidence>
<proteinExistence type="predicted"/>
<dbReference type="InterPro" id="IPR006140">
    <property type="entry name" value="D-isomer_DH_NAD-bd"/>
</dbReference>
<protein>
    <submittedName>
        <fullName evidence="3">Dipicolinate synthase subunit A</fullName>
        <ecNumber evidence="3">1.3.1.-</ecNumber>
    </submittedName>
</protein>
<dbReference type="InterPro" id="IPR031629">
    <property type="entry name" value="DpaA_N"/>
</dbReference>
<dbReference type="Gene3D" id="3.40.50.720">
    <property type="entry name" value="NAD(P)-binding Rossmann-like Domain"/>
    <property type="match status" value="1"/>
</dbReference>
<dbReference type="AlphaFoldDB" id="A0A136WFH3"/>
<dbReference type="EC" id="1.3.1.-" evidence="3"/>
<keyword evidence="3" id="KW-0560">Oxidoreductase</keyword>
<comment type="caution">
    <text evidence="3">The sequence shown here is derived from an EMBL/GenBank/DDBJ whole genome shotgun (WGS) entry which is preliminary data.</text>
</comment>
<dbReference type="RefSeq" id="WP_066087372.1">
    <property type="nucleotide sequence ID" value="NZ_LRVM01000004.1"/>
</dbReference>
<dbReference type="InterPro" id="IPR036291">
    <property type="entry name" value="NAD(P)-bd_dom_sf"/>
</dbReference>
<dbReference type="PATRIC" id="fig|36847.3.peg.1975"/>
<dbReference type="Pfam" id="PF16924">
    <property type="entry name" value="DpaA_N"/>
    <property type="match status" value="1"/>
</dbReference>
<evidence type="ECO:0000313" key="3">
    <source>
        <dbReference type="EMBL" id="KXL53153.1"/>
    </source>
</evidence>
<dbReference type="NCBIfam" id="NF006162">
    <property type="entry name" value="PRK08306.1"/>
    <property type="match status" value="1"/>
</dbReference>
<dbReference type="EMBL" id="LRVM01000004">
    <property type="protein sequence ID" value="KXL53153.1"/>
    <property type="molecule type" value="Genomic_DNA"/>
</dbReference>
<gene>
    <name evidence="3" type="primary">dpaA</name>
    <name evidence="3" type="ORF">CLNEO_16960</name>
</gene>
<dbReference type="Proteomes" id="UP000070539">
    <property type="component" value="Unassembled WGS sequence"/>
</dbReference>
<sequence length="287" mass="30743">MAWADKKILVIGGDQRLLLLADLLKNSFRSVQVYALAGADSLAKIEKADSLKKGLEGADIIVGPVPFTKDGIHILTKENTTILLTDFMESLMENGILFGGNIPISVVEAAKLKNIKCCDFMKMEEVALENAISTAEGAIAEAITLSPQNVNQQNCLVLGYGRCAKAIAQRLKGLNAKVTIAARKDTARKDAISQGYGAISLEELNDSISKEQFIFNTIPFRVLNGDLIEKVATDAVIIDIASSPGGTDFEACARRGIQAKLSLGIPGRFSPKTSAVIMLRGMMASLE</sequence>
<dbReference type="GO" id="GO:0051287">
    <property type="term" value="F:NAD binding"/>
    <property type="evidence" value="ECO:0007669"/>
    <property type="project" value="InterPro"/>
</dbReference>